<gene>
    <name evidence="1" type="ORF">GCM10022292_05630</name>
</gene>
<evidence type="ECO:0008006" key="3">
    <source>
        <dbReference type="Google" id="ProtNLM"/>
    </source>
</evidence>
<name>A0ABP8CMN6_9FLAO</name>
<dbReference type="EMBL" id="BAABCB010000005">
    <property type="protein sequence ID" value="GAA4240999.1"/>
    <property type="molecule type" value="Genomic_DNA"/>
</dbReference>
<sequence length="141" mass="16834">MHYNPNIYNKPFETYKIKLGTVYLYQNFMVAEFIEGADITFKNFDELSFIVKTHFKDRPFGFIANRINSYSINLNDAKIFNETFKNLKAYAIIVYSNLTERIIEIESLFFKFNRKVFKDFENAITWIEDTLSLQNPDSYNK</sequence>
<dbReference type="SUPFAM" id="SSF52091">
    <property type="entry name" value="SpoIIaa-like"/>
    <property type="match status" value="1"/>
</dbReference>
<evidence type="ECO:0000313" key="1">
    <source>
        <dbReference type="EMBL" id="GAA4240999.1"/>
    </source>
</evidence>
<proteinExistence type="predicted"/>
<dbReference type="Proteomes" id="UP001501682">
    <property type="component" value="Unassembled WGS sequence"/>
</dbReference>
<comment type="caution">
    <text evidence="1">The sequence shown here is derived from an EMBL/GenBank/DDBJ whole genome shotgun (WGS) entry which is preliminary data.</text>
</comment>
<dbReference type="InterPro" id="IPR036513">
    <property type="entry name" value="STAS_dom_sf"/>
</dbReference>
<keyword evidence="2" id="KW-1185">Reference proteome</keyword>
<protein>
    <recommendedName>
        <fullName evidence="3">STAS/SEC14 domain-containing protein</fullName>
    </recommendedName>
</protein>
<reference evidence="2" key="1">
    <citation type="journal article" date="2019" name="Int. J. Syst. Evol. Microbiol.">
        <title>The Global Catalogue of Microorganisms (GCM) 10K type strain sequencing project: providing services to taxonomists for standard genome sequencing and annotation.</title>
        <authorList>
            <consortium name="The Broad Institute Genomics Platform"/>
            <consortium name="The Broad Institute Genome Sequencing Center for Infectious Disease"/>
            <person name="Wu L."/>
            <person name="Ma J."/>
        </authorList>
    </citation>
    <scope>NUCLEOTIDE SEQUENCE [LARGE SCALE GENOMIC DNA]</scope>
    <source>
        <strain evidence="2">JCM 17633</strain>
    </source>
</reference>
<accession>A0ABP8CMN6</accession>
<evidence type="ECO:0000313" key="2">
    <source>
        <dbReference type="Proteomes" id="UP001501682"/>
    </source>
</evidence>
<organism evidence="1 2">
    <name type="scientific">Winogradskyella damuponensis</name>
    <dbReference type="NCBI Taxonomy" id="943939"/>
    <lineage>
        <taxon>Bacteria</taxon>
        <taxon>Pseudomonadati</taxon>
        <taxon>Bacteroidota</taxon>
        <taxon>Flavobacteriia</taxon>
        <taxon>Flavobacteriales</taxon>
        <taxon>Flavobacteriaceae</taxon>
        <taxon>Winogradskyella</taxon>
    </lineage>
</organism>
<dbReference type="RefSeq" id="WP_344712408.1">
    <property type="nucleotide sequence ID" value="NZ_BAABCB010000005.1"/>
</dbReference>